<keyword evidence="2" id="KW-1185">Reference proteome</keyword>
<evidence type="ECO:0000313" key="1">
    <source>
        <dbReference type="EMBL" id="GAK52545.1"/>
    </source>
</evidence>
<sequence>MTVNAFFTAWANCIPCSAFLIPSSVCFTPSPVFCCNLWTSSAISFVECFVRVAKFLISSATTANPRPCAPACAEMIDAFNDSSVVCSAISSTISRIELTCSPQEFTSWIISAVCATTVLSSCMPCMEVSTDVCPFRATSMVSFASAFVCSALVETS</sequence>
<dbReference type="AlphaFoldDB" id="A0A081BQ79"/>
<proteinExistence type="predicted"/>
<evidence type="ECO:0000313" key="2">
    <source>
        <dbReference type="Proteomes" id="UP000030700"/>
    </source>
</evidence>
<name>A0A081BQ79_9BACT</name>
<dbReference type="EMBL" id="DF820458">
    <property type="protein sequence ID" value="GAK52545.1"/>
    <property type="molecule type" value="Genomic_DNA"/>
</dbReference>
<organism evidence="1">
    <name type="scientific">Candidatus Moduliflexus flocculans</name>
    <dbReference type="NCBI Taxonomy" id="1499966"/>
    <lineage>
        <taxon>Bacteria</taxon>
        <taxon>Candidatus Moduliflexota</taxon>
        <taxon>Candidatus Moduliflexia</taxon>
        <taxon>Candidatus Moduliflexales</taxon>
        <taxon>Candidatus Moduliflexaceae</taxon>
    </lineage>
</organism>
<dbReference type="HOGENOM" id="CLU_1683165_0_0_0"/>
<gene>
    <name evidence="1" type="ORF">U14_03797</name>
</gene>
<accession>A0A081BQ79</accession>
<dbReference type="Proteomes" id="UP000030700">
    <property type="component" value="Unassembled WGS sequence"/>
</dbReference>
<protein>
    <submittedName>
        <fullName evidence="1">Uncharacterized protein</fullName>
    </submittedName>
</protein>
<reference evidence="1" key="1">
    <citation type="journal article" date="2015" name="PeerJ">
        <title>First genomic representation of candidate bacterial phylum KSB3 points to enhanced environmental sensing as a trigger of wastewater bulking.</title>
        <authorList>
            <person name="Sekiguchi Y."/>
            <person name="Ohashi A."/>
            <person name="Parks D.H."/>
            <person name="Yamauchi T."/>
            <person name="Tyson G.W."/>
            <person name="Hugenholtz P."/>
        </authorList>
    </citation>
    <scope>NUCLEOTIDE SEQUENCE [LARGE SCALE GENOMIC DNA]</scope>
</reference>